<sequence>MKELIEGLSKALSSDNIIWPVMYTNEDHSDNAKVTLTRCYHTFS</sequence>
<evidence type="ECO:0000313" key="2">
    <source>
        <dbReference type="Proteomes" id="UP000223976"/>
    </source>
</evidence>
<accession>A0A142IIW4</accession>
<protein>
    <submittedName>
        <fullName evidence="1">Uncharacterized protein</fullName>
    </submittedName>
</protein>
<proteinExistence type="predicted"/>
<organism evidence="1 2">
    <name type="scientific">Enterobacteria phage SEGD1</name>
    <dbReference type="NCBI Taxonomy" id="1805456"/>
    <lineage>
        <taxon>Viruses</taxon>
        <taxon>Duplodnaviria</taxon>
        <taxon>Heunggongvirae</taxon>
        <taxon>Uroviricota</taxon>
        <taxon>Caudoviricetes</taxon>
        <taxon>Chimalliviridae</taxon>
        <taxon>Seoulvirus</taxon>
        <taxon>Seoulvirus SPN3US</taxon>
    </lineage>
</organism>
<gene>
    <name evidence="1" type="ORF">SEGD1_255</name>
</gene>
<evidence type="ECO:0000313" key="1">
    <source>
        <dbReference type="EMBL" id="AMR59902.1"/>
    </source>
</evidence>
<name>A0A142IIW4_9CAUD</name>
<dbReference type="EMBL" id="KU726251">
    <property type="protein sequence ID" value="AMR59902.1"/>
    <property type="molecule type" value="Genomic_DNA"/>
</dbReference>
<dbReference type="Proteomes" id="UP000223976">
    <property type="component" value="Segment"/>
</dbReference>
<reference evidence="1 2" key="1">
    <citation type="submission" date="2016-02" db="EMBL/GenBank/DDBJ databases">
        <title>Complete genome sequence of a polyvalent bacteriophage, SEGD1, simultaneously inhibiting both Salmonella enterica and Escherichia coli O157:H7.</title>
        <authorList>
            <person name="Fan J."/>
            <person name="Ma J."/>
        </authorList>
    </citation>
    <scope>NUCLEOTIDE SEQUENCE [LARGE SCALE GENOMIC DNA]</scope>
</reference>